<keyword evidence="4" id="KW-1185">Reference proteome</keyword>
<dbReference type="Proteomes" id="UP001140453">
    <property type="component" value="Unassembled WGS sequence"/>
</dbReference>
<dbReference type="Pfam" id="PF24054">
    <property type="entry name" value="DUF7357"/>
    <property type="match status" value="1"/>
</dbReference>
<feature type="compositionally biased region" description="Low complexity" evidence="1">
    <location>
        <begin position="1118"/>
        <end position="1128"/>
    </location>
</feature>
<feature type="region of interest" description="Disordered" evidence="1">
    <location>
        <begin position="251"/>
        <end position="303"/>
    </location>
</feature>
<feature type="region of interest" description="Disordered" evidence="1">
    <location>
        <begin position="906"/>
        <end position="928"/>
    </location>
</feature>
<feature type="compositionally biased region" description="Polar residues" evidence="1">
    <location>
        <begin position="377"/>
        <end position="391"/>
    </location>
</feature>
<comment type="caution">
    <text evidence="3">The sequence shown here is derived from an EMBL/GenBank/DDBJ whole genome shotgun (WGS) entry which is preliminary data.</text>
</comment>
<feature type="compositionally biased region" description="Polar residues" evidence="1">
    <location>
        <begin position="637"/>
        <end position="649"/>
    </location>
</feature>
<dbReference type="InterPro" id="IPR055781">
    <property type="entry name" value="DUF7357"/>
</dbReference>
<evidence type="ECO:0000256" key="1">
    <source>
        <dbReference type="SAM" id="MobiDB-lite"/>
    </source>
</evidence>
<feature type="compositionally biased region" description="Acidic residues" evidence="1">
    <location>
        <begin position="222"/>
        <end position="233"/>
    </location>
</feature>
<reference evidence="3" key="1">
    <citation type="submission" date="2022-10" db="EMBL/GenBank/DDBJ databases">
        <title>Tapping the CABI collections for fungal endophytes: first genome assemblies for Collariella, Neodidymelliopsis, Ascochyta clinopodiicola, Didymella pomorum, Didymosphaeria variabile, Neocosmospora piperis and Neocucurbitaria cava.</title>
        <authorList>
            <person name="Hill R."/>
        </authorList>
    </citation>
    <scope>NUCLEOTIDE SEQUENCE</scope>
    <source>
        <strain evidence="3">IMI 355082</strain>
    </source>
</reference>
<feature type="compositionally biased region" description="Basic and acidic residues" evidence="1">
    <location>
        <begin position="1021"/>
        <end position="1032"/>
    </location>
</feature>
<evidence type="ECO:0000313" key="3">
    <source>
        <dbReference type="EMBL" id="KAJ4396399.1"/>
    </source>
</evidence>
<feature type="region of interest" description="Disordered" evidence="1">
    <location>
        <begin position="1112"/>
        <end position="1132"/>
    </location>
</feature>
<feature type="compositionally biased region" description="Polar residues" evidence="1">
    <location>
        <begin position="1291"/>
        <end position="1303"/>
    </location>
</feature>
<feature type="compositionally biased region" description="Acidic residues" evidence="1">
    <location>
        <begin position="396"/>
        <end position="423"/>
    </location>
</feature>
<feature type="region of interest" description="Disordered" evidence="1">
    <location>
        <begin position="1354"/>
        <end position="1585"/>
    </location>
</feature>
<protein>
    <recommendedName>
        <fullName evidence="2">DUF7357 domain-containing protein</fullName>
    </recommendedName>
</protein>
<dbReference type="EMBL" id="JAPEVB010000001">
    <property type="protein sequence ID" value="KAJ4396399.1"/>
    <property type="molecule type" value="Genomic_DNA"/>
</dbReference>
<evidence type="ECO:0000259" key="2">
    <source>
        <dbReference type="Pfam" id="PF24054"/>
    </source>
</evidence>
<feature type="region of interest" description="Disordered" evidence="1">
    <location>
        <begin position="1000"/>
        <end position="1032"/>
    </location>
</feature>
<feature type="compositionally biased region" description="Polar residues" evidence="1">
    <location>
        <begin position="473"/>
        <end position="494"/>
    </location>
</feature>
<proteinExistence type="predicted"/>
<feature type="compositionally biased region" description="Polar residues" evidence="1">
    <location>
        <begin position="958"/>
        <end position="968"/>
    </location>
</feature>
<sequence>MDRNLRLRIHVRRNGLPENNILFNIPLINDPTIANLLEIINETIPLEDADGEWGLDDYVVEVHDKDPLGQGNAFECLHFQPLAGLLEKDDEVFIRPLLTTDLKKRRLSGRDQILPGGEHIIDGVPFGRPRLRAPRGRPPVAIAPRKRRRLLDDRECHSGYDDDLGDDDYSDPGNSGRLQQLLLTRHGENSSIPTRQVRFVPGPSPGSGEASDDDLSSVQECSEQEEDEDDDVIEPSAQELADELADLRRELTEEEENHRSKTKSRSRSRSETVASDYPRRRSGSNNNAFGSRGVGQDAKDIPPAPDLAPDLAVLDKVVAVRAAFNVSHEDAVKLLLKHNKDVSKVWRALERSLKPRQGLAETMVLATQLELPREVQIMSSPVRSPVNTFGNISRIDDDEQAESMSSDEDDSSDDSDEGFDENEPAPGVTESNSEEDSDNSSEYVSARPSPPLDDVVDDSVSSSEDSSSDDENAQGSTKSSNVQSKQTKTQSRTITLPEAQQDDVSDSSDASDSSFEEETPVALRNKEHRPQKISSSASDSSSSSGTSSDSSSDSNSDSDSDSDSDSGSGSEIDKANIITTAHSKSFPNNELTEKGHPGPEQRNMQQKALVPPGQGLTRTQRRNQRRRLQIQARKAALQSSNHSQNTQDAPINDLEAKKKALLETLTTKSNVLDGGPGQLTDDVQMADEDQNAWRNKISYRAVECVQEGVELSEPPFPFVQRWDPQQRWDSQPSQRRGKRKSRADSQFYDDANSHNSKKRRFGQPVDEYYYHEDTTTLLAHQEDIELDYDDATFNPDEDPMANGFNSHSSRHTGEQAMDDLPSLPEDMSSLPILNAVDLKLGMVIAWKQLLCTEATQWQPQISDYLTASITEFRNGSAGFEVQLARRDRNIDRNVKKYDEETGQRIYGKFEAPDSDEDRDDDGPEEEDDGIREVSFAEMIEPRIVQQAVEANGVDRTSENLTEQGSSNCKAPDSAASQMPELGFEVADSQPEERIRVKYPSGKRTESNELSGTYANDQGTEPEQHTMHSMNHDADATVEESLIPETVHDAADFPAEEVSITEDFRGETSELINRGGFSQEVRSSIDHSAFLQFGQGSPSRQLEEEYASSILLTNRKGASRSSSSSGAPSEYHTRAPMHYKTTQLDTDSAQPSKLSSFNGLQSLSQQKVSHAPAALGEDMFVSNPQNPILQQARSNRLGEEDSTRLTTPGEQHSNRKMECPNTDMSQTTQSSTLSGKRQLDPNFITPSDDLGISVHDDGNALGGDSADFEQLEHERTLTQQIQYNEPQNASLSKMSFESNQQDAQPLSRPHSAASDMSDNSFPDIKFLSSQAAKTKFNESTGIKPERSTSQDALATDDLAGQPPRSSQQSEVLAPSRSIKGSPPPMHSTPGTENERLELNGGNANSNSVSFQEPISPPALSRSRQTRASSSSQNISRDKTPVLAQSTDLSSPSNEGPSMDSAKRKTKTNSVRVTKGSQAVNPIASKVEPTSNPKPQPEPEPEPEPEYSEMYADDSVDEDYPNSFPKTRKAAATRRTSQVGLRKRRASVSAAESKEENIGPGWVGGSQGPSRKASGRFGGRVSSTGGF</sequence>
<feature type="region of interest" description="Disordered" evidence="1">
    <location>
        <begin position="716"/>
        <end position="762"/>
    </location>
</feature>
<feature type="region of interest" description="Disordered" evidence="1">
    <location>
        <begin position="1291"/>
        <end position="1321"/>
    </location>
</feature>
<feature type="compositionally biased region" description="Polar residues" evidence="1">
    <location>
        <begin position="577"/>
        <end position="590"/>
    </location>
</feature>
<feature type="compositionally biased region" description="Low complexity" evidence="1">
    <location>
        <begin position="534"/>
        <end position="555"/>
    </location>
</feature>
<gene>
    <name evidence="3" type="ORF">N0V93_000618</name>
</gene>
<name>A0A9W8Z0H9_9PEZI</name>
<feature type="compositionally biased region" description="Acidic residues" evidence="1">
    <location>
        <begin position="1497"/>
        <end position="1518"/>
    </location>
</feature>
<feature type="compositionally biased region" description="Basic residues" evidence="1">
    <location>
        <begin position="619"/>
        <end position="628"/>
    </location>
</feature>
<feature type="region of interest" description="Disordered" evidence="1">
    <location>
        <begin position="377"/>
        <end position="651"/>
    </location>
</feature>
<feature type="region of interest" description="Disordered" evidence="1">
    <location>
        <begin position="949"/>
        <end position="977"/>
    </location>
</feature>
<evidence type="ECO:0000313" key="4">
    <source>
        <dbReference type="Proteomes" id="UP001140453"/>
    </source>
</evidence>
<accession>A0A9W8Z0H9</accession>
<organism evidence="3 4">
    <name type="scientific">Gnomoniopsis smithogilvyi</name>
    <dbReference type="NCBI Taxonomy" id="1191159"/>
    <lineage>
        <taxon>Eukaryota</taxon>
        <taxon>Fungi</taxon>
        <taxon>Dikarya</taxon>
        <taxon>Ascomycota</taxon>
        <taxon>Pezizomycotina</taxon>
        <taxon>Sordariomycetes</taxon>
        <taxon>Sordariomycetidae</taxon>
        <taxon>Diaporthales</taxon>
        <taxon>Gnomoniaceae</taxon>
        <taxon>Gnomoniopsis</taxon>
    </lineage>
</organism>
<feature type="compositionally biased region" description="Polar residues" evidence="1">
    <location>
        <begin position="1441"/>
        <end position="1454"/>
    </location>
</feature>
<feature type="compositionally biased region" description="Polar residues" evidence="1">
    <location>
        <begin position="1400"/>
        <end position="1411"/>
    </location>
</feature>
<feature type="compositionally biased region" description="Polar residues" evidence="1">
    <location>
        <begin position="1221"/>
        <end position="1234"/>
    </location>
</feature>
<feature type="region of interest" description="Disordered" evidence="1">
    <location>
        <begin position="186"/>
        <end position="235"/>
    </location>
</feature>
<feature type="compositionally biased region" description="Low complexity" evidence="1">
    <location>
        <begin position="1419"/>
        <end position="1431"/>
    </location>
</feature>
<feature type="domain" description="DUF7357" evidence="2">
    <location>
        <begin position="5"/>
        <end position="145"/>
    </location>
</feature>
<feature type="compositionally biased region" description="Polar residues" evidence="1">
    <location>
        <begin position="1466"/>
        <end position="1478"/>
    </location>
</feature>
<feature type="region of interest" description="Disordered" evidence="1">
    <location>
        <begin position="124"/>
        <end position="148"/>
    </location>
</feature>
<feature type="compositionally biased region" description="Polar residues" evidence="1">
    <location>
        <begin position="1007"/>
        <end position="1020"/>
    </location>
</feature>
<feature type="region of interest" description="Disordered" evidence="1">
    <location>
        <begin position="1191"/>
        <end position="1264"/>
    </location>
</feature>
<dbReference type="OrthoDB" id="5368821at2759"/>
<feature type="compositionally biased region" description="Acidic residues" evidence="1">
    <location>
        <begin position="912"/>
        <end position="928"/>
    </location>
</feature>